<protein>
    <submittedName>
        <fullName evidence="2">Uncharacterized protein</fullName>
    </submittedName>
</protein>
<evidence type="ECO:0000313" key="2">
    <source>
        <dbReference type="EMBL" id="KAG2498305.1"/>
    </source>
</evidence>
<feature type="region of interest" description="Disordered" evidence="1">
    <location>
        <begin position="63"/>
        <end position="88"/>
    </location>
</feature>
<feature type="region of interest" description="Disordered" evidence="1">
    <location>
        <begin position="424"/>
        <end position="443"/>
    </location>
</feature>
<accession>A0A835YGK3</accession>
<proteinExistence type="predicted"/>
<dbReference type="EMBL" id="JAEHOE010000010">
    <property type="protein sequence ID" value="KAG2498305.1"/>
    <property type="molecule type" value="Genomic_DNA"/>
</dbReference>
<feature type="region of interest" description="Disordered" evidence="1">
    <location>
        <begin position="118"/>
        <end position="253"/>
    </location>
</feature>
<evidence type="ECO:0000256" key="1">
    <source>
        <dbReference type="SAM" id="MobiDB-lite"/>
    </source>
</evidence>
<reference evidence="2" key="1">
    <citation type="journal article" date="2020" name="bioRxiv">
        <title>Comparative genomics of Chlamydomonas.</title>
        <authorList>
            <person name="Craig R.J."/>
            <person name="Hasan A.R."/>
            <person name="Ness R.W."/>
            <person name="Keightley P.D."/>
        </authorList>
    </citation>
    <scope>NUCLEOTIDE SEQUENCE</scope>
    <source>
        <strain evidence="2">CCAP 11/70</strain>
    </source>
</reference>
<name>A0A835YGK3_9CHLO</name>
<feature type="compositionally biased region" description="Pro residues" evidence="1">
    <location>
        <begin position="614"/>
        <end position="627"/>
    </location>
</feature>
<feature type="compositionally biased region" description="Low complexity" evidence="1">
    <location>
        <begin position="493"/>
        <end position="509"/>
    </location>
</feature>
<feature type="compositionally biased region" description="Low complexity" evidence="1">
    <location>
        <begin position="516"/>
        <end position="527"/>
    </location>
</feature>
<organism evidence="2 3">
    <name type="scientific">Edaphochlamys debaryana</name>
    <dbReference type="NCBI Taxonomy" id="47281"/>
    <lineage>
        <taxon>Eukaryota</taxon>
        <taxon>Viridiplantae</taxon>
        <taxon>Chlorophyta</taxon>
        <taxon>core chlorophytes</taxon>
        <taxon>Chlorophyceae</taxon>
        <taxon>CS clade</taxon>
        <taxon>Chlamydomonadales</taxon>
        <taxon>Chlamydomonadales incertae sedis</taxon>
        <taxon>Edaphochlamys</taxon>
    </lineage>
</organism>
<feature type="compositionally biased region" description="Low complexity" evidence="1">
    <location>
        <begin position="134"/>
        <end position="146"/>
    </location>
</feature>
<dbReference type="Proteomes" id="UP000612055">
    <property type="component" value="Unassembled WGS sequence"/>
</dbReference>
<feature type="region of interest" description="Disordered" evidence="1">
    <location>
        <begin position="1"/>
        <end position="45"/>
    </location>
</feature>
<feature type="compositionally biased region" description="Acidic residues" evidence="1">
    <location>
        <begin position="211"/>
        <end position="224"/>
    </location>
</feature>
<dbReference type="AlphaFoldDB" id="A0A835YGK3"/>
<feature type="compositionally biased region" description="Pro residues" evidence="1">
    <location>
        <begin position="9"/>
        <end position="19"/>
    </location>
</feature>
<keyword evidence="3" id="KW-1185">Reference proteome</keyword>
<feature type="region of interest" description="Disordered" evidence="1">
    <location>
        <begin position="694"/>
        <end position="731"/>
    </location>
</feature>
<feature type="region of interest" description="Disordered" evidence="1">
    <location>
        <begin position="474"/>
        <end position="543"/>
    </location>
</feature>
<feature type="region of interest" description="Disordered" evidence="1">
    <location>
        <begin position="572"/>
        <end position="628"/>
    </location>
</feature>
<feature type="compositionally biased region" description="Pro residues" evidence="1">
    <location>
        <begin position="478"/>
        <end position="492"/>
    </location>
</feature>
<feature type="compositionally biased region" description="Gly residues" evidence="1">
    <location>
        <begin position="705"/>
        <end position="716"/>
    </location>
</feature>
<feature type="region of interest" description="Disordered" evidence="1">
    <location>
        <begin position="657"/>
        <end position="678"/>
    </location>
</feature>
<feature type="compositionally biased region" description="Low complexity" evidence="1">
    <location>
        <begin position="27"/>
        <end position="41"/>
    </location>
</feature>
<feature type="compositionally biased region" description="Low complexity" evidence="1">
    <location>
        <begin position="717"/>
        <end position="731"/>
    </location>
</feature>
<comment type="caution">
    <text evidence="2">The sequence shown here is derived from an EMBL/GenBank/DDBJ whole genome shotgun (WGS) entry which is preliminary data.</text>
</comment>
<evidence type="ECO:0000313" key="3">
    <source>
        <dbReference type="Proteomes" id="UP000612055"/>
    </source>
</evidence>
<feature type="compositionally biased region" description="Low complexity" evidence="1">
    <location>
        <begin position="225"/>
        <end position="244"/>
    </location>
</feature>
<gene>
    <name evidence="2" type="ORF">HYH03_003566</name>
</gene>
<sequence length="769" mass="76959">MALSAATTPVPPAPAQPPSKPKRGSRTQAAATMARAHTAEAGSARSWATVAGAVDSGLGLLPAARSLSTPAPERAPTLGACSPQPQEPELEQLSALAAPSEVAAIAKLASAPEAACLSCPTPAERTPPPRAESAEAAELVSAPAVLGPEPALSASDSPQHPHAGAASGDGEEQQEAVFGAVETPEEQEQKAPQPAPAFPAQSPRLQRVTEEDAADLAEVEEGEEAMAAATPLEQQLQQQQPEAASGSSWGRQWHQEHDDHDVVLWLGEDYDEEEEAGAGVGAEAEGAQTEEADPFFLPCLGEPLVLLQRQTAAARYGDVTAPFMAAEVLQQPVAVVEAEEMAVEDEEDDDPFFLPCLAAPLIQALESPSKGIGSPKLTSPSPSASALMPFAMSPSEEGAICCIRVARRARAVAAAVQVAEALAAGPPPPTAMPARRSGSGIPASPPAALRLDFSAATLLPTAAVGSPLTRSYAGSRLPLPPPASPSGLPPRSPSSGLRASTSRIPTSPAAAPPSPAAAAKPAARGTAGVRRSLQLPTTPATPRNALTVAAAHVSAERSPFKSATAARPCAVRRSLQLPPSPSAAVASASPRPRGGASHIPNSPHFASTSRTPLASPPASPAPSPSPRWLPVGRAASAVTFGTGSCATTVAAAAGAKGRGHSASGATGHASNASGKGSCRPSSCGSASGSCASPALSSPRASWAGERGGGTGGGGLGRTQLSSSSGTPSVSSGFASAGRYAHQLANGAETVGAEKSLPIALSPCMSLVEQ</sequence>
<feature type="compositionally biased region" description="Low complexity" evidence="1">
    <location>
        <begin position="572"/>
        <end position="593"/>
    </location>
</feature>